<keyword evidence="1" id="KW-0812">Transmembrane</keyword>
<gene>
    <name evidence="2" type="ORF">ACFO60_34850</name>
</gene>
<keyword evidence="3" id="KW-1185">Reference proteome</keyword>
<dbReference type="Pfam" id="PF19560">
    <property type="entry name" value="DUF6082"/>
    <property type="match status" value="1"/>
</dbReference>
<evidence type="ECO:0000313" key="2">
    <source>
        <dbReference type="EMBL" id="MFC4535973.1"/>
    </source>
</evidence>
<proteinExistence type="predicted"/>
<sequence length="258" mass="28877">MRLRMTIKALTVLVISAAGLLFVAVSPVLIDELTASGTVRRLDWQRLSAIGETYGTVAALFSALAFMAVTISLAIQAGEAKVNRLQAVRGYHVQLMLMAADNPRLYMSILGVSETMDSDDARRHVYATLLMNYMRMAFEARVIHEASLRGEGLAHSFREPFMREWWRTGRSYWKLGTAGTRRERKFFRIVEEEYEKAIAVTPRSRISRPVDDARMENAVRNRLTVARVVSIAAVLMGIYCILKRMVGVSAGVFGGGRL</sequence>
<protein>
    <submittedName>
        <fullName evidence="2">DUF6082 family protein</fullName>
    </submittedName>
</protein>
<dbReference type="InterPro" id="IPR045728">
    <property type="entry name" value="DUF6082"/>
</dbReference>
<name>A0ABV9CUB1_9ACTN</name>
<evidence type="ECO:0000313" key="3">
    <source>
        <dbReference type="Proteomes" id="UP001596004"/>
    </source>
</evidence>
<evidence type="ECO:0000256" key="1">
    <source>
        <dbReference type="SAM" id="Phobius"/>
    </source>
</evidence>
<organism evidence="2 3">
    <name type="scientific">Sphaerisporangium dianthi</name>
    <dbReference type="NCBI Taxonomy" id="1436120"/>
    <lineage>
        <taxon>Bacteria</taxon>
        <taxon>Bacillati</taxon>
        <taxon>Actinomycetota</taxon>
        <taxon>Actinomycetes</taxon>
        <taxon>Streptosporangiales</taxon>
        <taxon>Streptosporangiaceae</taxon>
        <taxon>Sphaerisporangium</taxon>
    </lineage>
</organism>
<keyword evidence="1" id="KW-1133">Transmembrane helix</keyword>
<comment type="caution">
    <text evidence="2">The sequence shown here is derived from an EMBL/GenBank/DDBJ whole genome shotgun (WGS) entry which is preliminary data.</text>
</comment>
<reference evidence="3" key="1">
    <citation type="journal article" date="2019" name="Int. J. Syst. Evol. Microbiol.">
        <title>The Global Catalogue of Microorganisms (GCM) 10K type strain sequencing project: providing services to taxonomists for standard genome sequencing and annotation.</title>
        <authorList>
            <consortium name="The Broad Institute Genomics Platform"/>
            <consortium name="The Broad Institute Genome Sequencing Center for Infectious Disease"/>
            <person name="Wu L."/>
            <person name="Ma J."/>
        </authorList>
    </citation>
    <scope>NUCLEOTIDE SEQUENCE [LARGE SCALE GENOMIC DNA]</scope>
    <source>
        <strain evidence="3">CGMCC 4.7132</strain>
    </source>
</reference>
<accession>A0ABV9CUB1</accession>
<dbReference type="EMBL" id="JBHSFP010000037">
    <property type="protein sequence ID" value="MFC4535973.1"/>
    <property type="molecule type" value="Genomic_DNA"/>
</dbReference>
<keyword evidence="1" id="KW-0472">Membrane</keyword>
<dbReference type="RefSeq" id="WP_380849560.1">
    <property type="nucleotide sequence ID" value="NZ_JBHSFP010000037.1"/>
</dbReference>
<feature type="transmembrane region" description="Helical" evidence="1">
    <location>
        <begin position="54"/>
        <end position="75"/>
    </location>
</feature>
<feature type="transmembrane region" description="Helical" evidence="1">
    <location>
        <begin position="224"/>
        <end position="242"/>
    </location>
</feature>
<dbReference type="Proteomes" id="UP001596004">
    <property type="component" value="Unassembled WGS sequence"/>
</dbReference>